<feature type="compositionally biased region" description="Polar residues" evidence="1">
    <location>
        <begin position="54"/>
        <end position="88"/>
    </location>
</feature>
<name>A0AAD8GIN2_ACIOX</name>
<evidence type="ECO:0000313" key="5">
    <source>
        <dbReference type="Proteomes" id="UP001230051"/>
    </source>
</evidence>
<dbReference type="EMBL" id="JAGXEW010000002">
    <property type="protein sequence ID" value="KAK1174894.1"/>
    <property type="molecule type" value="Genomic_DNA"/>
</dbReference>
<evidence type="ECO:0000313" key="4">
    <source>
        <dbReference type="EMBL" id="KAK1174894.1"/>
    </source>
</evidence>
<feature type="compositionally biased region" description="Low complexity" evidence="1">
    <location>
        <begin position="41"/>
        <end position="53"/>
    </location>
</feature>
<feature type="chain" id="PRO_5042122190" description="Sialomucin core protein 24" evidence="3">
    <location>
        <begin position="25"/>
        <end position="268"/>
    </location>
</feature>
<accession>A0AAD8GIN2</accession>
<keyword evidence="2" id="KW-0472">Membrane</keyword>
<keyword evidence="2" id="KW-0812">Transmembrane</keyword>
<dbReference type="AlphaFoldDB" id="A0AAD8GIN2"/>
<feature type="region of interest" description="Disordered" evidence="1">
    <location>
        <begin position="38"/>
        <end position="109"/>
    </location>
</feature>
<feature type="transmembrane region" description="Helical" evidence="2">
    <location>
        <begin position="138"/>
        <end position="158"/>
    </location>
</feature>
<feature type="signal peptide" evidence="3">
    <location>
        <begin position="1"/>
        <end position="24"/>
    </location>
</feature>
<reference evidence="4" key="1">
    <citation type="submission" date="2022-02" db="EMBL/GenBank/DDBJ databases">
        <title>Atlantic sturgeon de novo genome assembly.</title>
        <authorList>
            <person name="Stock M."/>
            <person name="Klopp C."/>
            <person name="Guiguen Y."/>
            <person name="Cabau C."/>
            <person name="Parinello H."/>
            <person name="Santidrian Yebra-Pimentel E."/>
            <person name="Kuhl H."/>
            <person name="Dirks R.P."/>
            <person name="Guessner J."/>
            <person name="Wuertz S."/>
            <person name="Du K."/>
            <person name="Schartl M."/>
        </authorList>
    </citation>
    <scope>NUCLEOTIDE SEQUENCE</scope>
    <source>
        <strain evidence="4">STURGEONOMICS-FGT-2020</strain>
        <tissue evidence="4">Whole blood</tissue>
    </source>
</reference>
<feature type="compositionally biased region" description="Low complexity" evidence="1">
    <location>
        <begin position="89"/>
        <end position="109"/>
    </location>
</feature>
<organism evidence="4 5">
    <name type="scientific">Acipenser oxyrinchus oxyrinchus</name>
    <dbReference type="NCBI Taxonomy" id="40147"/>
    <lineage>
        <taxon>Eukaryota</taxon>
        <taxon>Metazoa</taxon>
        <taxon>Chordata</taxon>
        <taxon>Craniata</taxon>
        <taxon>Vertebrata</taxon>
        <taxon>Euteleostomi</taxon>
        <taxon>Actinopterygii</taxon>
        <taxon>Chondrostei</taxon>
        <taxon>Acipenseriformes</taxon>
        <taxon>Acipenseridae</taxon>
        <taxon>Acipenser</taxon>
    </lineage>
</organism>
<protein>
    <recommendedName>
        <fullName evidence="6">Sialomucin core protein 24</fullName>
    </recommendedName>
</protein>
<keyword evidence="3" id="KW-0732">Signal</keyword>
<feature type="region of interest" description="Disordered" evidence="1">
    <location>
        <begin position="197"/>
        <end position="268"/>
    </location>
</feature>
<comment type="caution">
    <text evidence="4">The sequence shown here is derived from an EMBL/GenBank/DDBJ whole genome shotgun (WGS) entry which is preliminary data.</text>
</comment>
<gene>
    <name evidence="4" type="ORF">AOXY_G2494</name>
</gene>
<evidence type="ECO:0000256" key="3">
    <source>
        <dbReference type="SAM" id="SignalP"/>
    </source>
</evidence>
<proteinExistence type="predicted"/>
<keyword evidence="5" id="KW-1185">Reference proteome</keyword>
<evidence type="ECO:0000256" key="1">
    <source>
        <dbReference type="SAM" id="MobiDB-lite"/>
    </source>
</evidence>
<evidence type="ECO:0008006" key="6">
    <source>
        <dbReference type="Google" id="ProtNLM"/>
    </source>
</evidence>
<dbReference type="Proteomes" id="UP001230051">
    <property type="component" value="Unassembled WGS sequence"/>
</dbReference>
<evidence type="ECO:0000256" key="2">
    <source>
        <dbReference type="SAM" id="Phobius"/>
    </source>
</evidence>
<keyword evidence="2" id="KW-1133">Transmembrane helix</keyword>
<sequence>MQSLVSSRLIVLGLMLSIATDVQAEIKTTPKHNEIATHLNSTVASTSPVSSTSNDHSGPSTVPTIGDTETTATTSNKKNETSTQYPNKTNPVGNVSTSTTVSTTNTGTRTAAASTTPLLLISSTTRAETSVTTSTQGFIILGAFIIAIILTVIIILFLRKKTRRYSFDLYRKNHEDTEIPLSNVDGEGAIQAIASKENSGFDNGKEEKMVNETKASPKTSTSGNGQEKPEIVSNPGVNGDEGRAPCSGELPESTQDSCFTEIQLAQAP</sequence>
<feature type="compositionally biased region" description="Polar residues" evidence="1">
    <location>
        <begin position="213"/>
        <end position="225"/>
    </location>
</feature>